<dbReference type="GO" id="GO:0000908">
    <property type="term" value="F:taurine dioxygenase activity"/>
    <property type="evidence" value="ECO:0007669"/>
    <property type="project" value="UniProtKB-EC"/>
</dbReference>
<dbReference type="InterPro" id="IPR042098">
    <property type="entry name" value="TauD-like_sf"/>
</dbReference>
<name>Q13GI4_PARXL</name>
<keyword evidence="2" id="KW-0479">Metal-binding</keyword>
<dbReference type="EC" id="1.14.11.17" evidence="7"/>
<keyword evidence="8" id="KW-1185">Reference proteome</keyword>
<dbReference type="GO" id="GO:0046872">
    <property type="term" value="F:metal ion binding"/>
    <property type="evidence" value="ECO:0007669"/>
    <property type="project" value="UniProtKB-KW"/>
</dbReference>
<evidence type="ECO:0000256" key="1">
    <source>
        <dbReference type="ARBA" id="ARBA00005896"/>
    </source>
</evidence>
<reference evidence="7 8" key="1">
    <citation type="journal article" date="2006" name="Proc. Natl. Acad. Sci. U.S.A.">
        <title>Burkholderia xenovorans LB400 harbors a multi-replicon, 9.73-Mbp genome shaped for versatility.</title>
        <authorList>
            <person name="Chain P.S."/>
            <person name="Denef V.J."/>
            <person name="Konstantinidis K.T."/>
            <person name="Vergez L.M."/>
            <person name="Agullo L."/>
            <person name="Reyes V.L."/>
            <person name="Hauser L."/>
            <person name="Cordova M."/>
            <person name="Gomez L."/>
            <person name="Gonzalez M."/>
            <person name="Land M."/>
            <person name="Lao V."/>
            <person name="Larimer F."/>
            <person name="LiPuma J.J."/>
            <person name="Mahenthiralingam E."/>
            <person name="Malfatti S.A."/>
            <person name="Marx C.J."/>
            <person name="Parnell J.J."/>
            <person name="Ramette A."/>
            <person name="Richardson P."/>
            <person name="Seeger M."/>
            <person name="Smith D."/>
            <person name="Spilker T."/>
            <person name="Sul W.J."/>
            <person name="Tsoi T.V."/>
            <person name="Ulrich L.E."/>
            <person name="Zhulin I.B."/>
            <person name="Tiedje J.M."/>
        </authorList>
    </citation>
    <scope>NUCLEOTIDE SEQUENCE [LARGE SCALE GENOMIC DNA]</scope>
    <source>
        <strain evidence="7 8">LB400</strain>
    </source>
</reference>
<proteinExistence type="inferred from homology"/>
<dbReference type="PATRIC" id="fig|266265.5.peg.8696"/>
<evidence type="ECO:0000313" key="8">
    <source>
        <dbReference type="Proteomes" id="UP000001817"/>
    </source>
</evidence>
<evidence type="ECO:0000256" key="2">
    <source>
        <dbReference type="ARBA" id="ARBA00022723"/>
    </source>
</evidence>
<sequence>MVNAPPQSNNNIIQTEPPTMATLLQDDFELLQQRQLPEHSYSAQSESRFGIHVEPYSPVVGARVRGLRINGKETVPAEVRAFLYDSLTRYGFLAFEPGTVSAAEFAYLVDLFGHSEYTGTPYTPVAEESSNVNTIDSKVKKTRMNFIWHIDQAFRPEPPRFTVLFGKKVPPFGGDTVFTNATAAYELLDPLFAQYLETLSVAQDVETMGFLTLAYREEEELARQKARFPWIRTPLIRVHPDTGKKQIYVNELYTQRILGLSRIASQNILGILFDLIKSPEVLTRYRWEEGSVLIWDNRVVQHRGVGDYGEGHRVLLRAVVE</sequence>
<dbReference type="Pfam" id="PF02668">
    <property type="entry name" value="TauD"/>
    <property type="match status" value="1"/>
</dbReference>
<dbReference type="EMBL" id="CP000272">
    <property type="protein sequence ID" value="ABE36805.1"/>
    <property type="molecule type" value="Genomic_DNA"/>
</dbReference>
<keyword evidence="4 7" id="KW-0560">Oxidoreductase</keyword>
<protein>
    <submittedName>
        <fullName evidence="7">Taurine catabolism dioxygenase TauD/TfdA</fullName>
        <ecNumber evidence="7">1.14.11.17</ecNumber>
    </submittedName>
</protein>
<comment type="similarity">
    <text evidence="1">Belongs to the TfdA dioxygenase family.</text>
</comment>
<feature type="domain" description="TauD/TfdA-like" evidence="6">
    <location>
        <begin position="53"/>
        <end position="318"/>
    </location>
</feature>
<evidence type="ECO:0000256" key="3">
    <source>
        <dbReference type="ARBA" id="ARBA00022964"/>
    </source>
</evidence>
<keyword evidence="5" id="KW-0408">Iron</keyword>
<dbReference type="eggNOG" id="COG2175">
    <property type="taxonomic scope" value="Bacteria"/>
</dbReference>
<dbReference type="Gene3D" id="3.60.130.10">
    <property type="entry name" value="Clavaminate synthase-like"/>
    <property type="match status" value="1"/>
</dbReference>
<dbReference type="GO" id="GO:0005737">
    <property type="term" value="C:cytoplasm"/>
    <property type="evidence" value="ECO:0007669"/>
    <property type="project" value="TreeGrafter"/>
</dbReference>
<dbReference type="InterPro" id="IPR051323">
    <property type="entry name" value="AtsK-like"/>
</dbReference>
<accession>Q13GI4</accession>
<dbReference type="PANTHER" id="PTHR30468">
    <property type="entry name" value="ALPHA-KETOGLUTARATE-DEPENDENT SULFONATE DIOXYGENASE"/>
    <property type="match status" value="1"/>
</dbReference>
<evidence type="ECO:0000313" key="7">
    <source>
        <dbReference type="EMBL" id="ABE36805.1"/>
    </source>
</evidence>
<dbReference type="KEGG" id="bxe:Bxe_C0930"/>
<dbReference type="AlphaFoldDB" id="Q13GI4"/>
<dbReference type="PANTHER" id="PTHR30468:SF1">
    <property type="entry name" value="ALPHA-KETOGLUTARATE-DEPENDENT SULFONATE DIOXYGENASE"/>
    <property type="match status" value="1"/>
</dbReference>
<evidence type="ECO:0000256" key="4">
    <source>
        <dbReference type="ARBA" id="ARBA00023002"/>
    </source>
</evidence>
<dbReference type="SUPFAM" id="SSF51197">
    <property type="entry name" value="Clavaminate synthase-like"/>
    <property type="match status" value="1"/>
</dbReference>
<dbReference type="InterPro" id="IPR003819">
    <property type="entry name" value="TauD/TfdA-like"/>
</dbReference>
<dbReference type="Proteomes" id="UP000001817">
    <property type="component" value="Chromosome 3"/>
</dbReference>
<gene>
    <name evidence="7" type="ORF">Bxe_C0930</name>
</gene>
<dbReference type="STRING" id="266265.Bxe_C0930"/>
<evidence type="ECO:0000259" key="6">
    <source>
        <dbReference type="Pfam" id="PF02668"/>
    </source>
</evidence>
<keyword evidence="3 7" id="KW-0223">Dioxygenase</keyword>
<evidence type="ECO:0000256" key="5">
    <source>
        <dbReference type="ARBA" id="ARBA00023004"/>
    </source>
</evidence>
<organism evidence="7 8">
    <name type="scientific">Paraburkholderia xenovorans (strain LB400)</name>
    <dbReference type="NCBI Taxonomy" id="266265"/>
    <lineage>
        <taxon>Bacteria</taxon>
        <taxon>Pseudomonadati</taxon>
        <taxon>Pseudomonadota</taxon>
        <taxon>Betaproteobacteria</taxon>
        <taxon>Burkholderiales</taxon>
        <taxon>Burkholderiaceae</taxon>
        <taxon>Paraburkholderia</taxon>
    </lineage>
</organism>